<dbReference type="KEGG" id="cfem:HCR03_04515"/>
<organism evidence="1 2">
    <name type="scientific">Caproicibacter fermentans</name>
    <dbReference type="NCBI Taxonomy" id="2576756"/>
    <lineage>
        <taxon>Bacteria</taxon>
        <taxon>Bacillati</taxon>
        <taxon>Bacillota</taxon>
        <taxon>Clostridia</taxon>
        <taxon>Eubacteriales</taxon>
        <taxon>Acutalibacteraceae</taxon>
        <taxon>Caproicibacter</taxon>
    </lineage>
</organism>
<dbReference type="AlphaFoldDB" id="A0A7G8TD40"/>
<dbReference type="EMBL" id="CP060286">
    <property type="protein sequence ID" value="QNK41531.1"/>
    <property type="molecule type" value="Genomic_DNA"/>
</dbReference>
<dbReference type="Proteomes" id="UP000515909">
    <property type="component" value="Chromosome"/>
</dbReference>
<dbReference type="RefSeq" id="WP_187036828.1">
    <property type="nucleotide sequence ID" value="NZ_CP060286.1"/>
</dbReference>
<accession>A0A7G8TD40</accession>
<name>A0A7G8TD40_9FIRM</name>
<evidence type="ECO:0000313" key="2">
    <source>
        <dbReference type="Proteomes" id="UP000515909"/>
    </source>
</evidence>
<evidence type="ECO:0000313" key="1">
    <source>
        <dbReference type="EMBL" id="QNK41531.1"/>
    </source>
</evidence>
<reference evidence="1 2" key="1">
    <citation type="submission" date="2020-08" db="EMBL/GenBank/DDBJ databases">
        <title>The isolate Caproiciproducens sp. 7D4C2 produces n-caproate at mildly acidic conditions from hexoses: genome and rBOX comparison with related strains and chain-elongating bacteria.</title>
        <authorList>
            <person name="Esquivel-Elizondo S."/>
            <person name="Bagci C."/>
            <person name="Temovska M."/>
            <person name="Jeon B.S."/>
            <person name="Bessarab I."/>
            <person name="Williams R.B.H."/>
            <person name="Huson D.H."/>
            <person name="Angenent L.T."/>
        </authorList>
    </citation>
    <scope>NUCLEOTIDE SEQUENCE [LARGE SCALE GENOMIC DNA]</scope>
    <source>
        <strain evidence="1 2">7D4C2</strain>
    </source>
</reference>
<sequence>MIQRYIKLTKLTPGLLNMVDDGRLPVMVGVELAYLLHADLEMVSSYLLNHPQLEVSVNQAGLIRKLCPVSIIELDHLFFPCESEDEPKEQKLEKKAVSPVSVSIKIDDLKDLGCDFDFEESSKADIREFILESLNDYFQQSD</sequence>
<proteinExistence type="predicted"/>
<gene>
    <name evidence="1" type="ORF">HCR03_04515</name>
</gene>
<protein>
    <submittedName>
        <fullName evidence="1">Uncharacterized protein</fullName>
    </submittedName>
</protein>